<evidence type="ECO:0000313" key="3">
    <source>
        <dbReference type="Proteomes" id="UP000199544"/>
    </source>
</evidence>
<protein>
    <recommendedName>
        <fullName evidence="4">DUF2975 domain-containing protein</fullName>
    </recommendedName>
</protein>
<feature type="transmembrane region" description="Helical" evidence="1">
    <location>
        <begin position="124"/>
        <end position="146"/>
    </location>
</feature>
<keyword evidence="1" id="KW-0472">Membrane</keyword>
<feature type="transmembrane region" description="Helical" evidence="1">
    <location>
        <begin position="93"/>
        <end position="112"/>
    </location>
</feature>
<proteinExistence type="predicted"/>
<dbReference type="InterPro" id="IPR021354">
    <property type="entry name" value="DUF2975"/>
</dbReference>
<keyword evidence="3" id="KW-1185">Reference proteome</keyword>
<dbReference type="RefSeq" id="WP_090239040.1">
    <property type="nucleotide sequence ID" value="NZ_FNHW01000006.1"/>
</dbReference>
<reference evidence="3" key="1">
    <citation type="submission" date="2016-10" db="EMBL/GenBank/DDBJ databases">
        <authorList>
            <person name="Varghese N."/>
            <person name="Submissions S."/>
        </authorList>
    </citation>
    <scope>NUCLEOTIDE SEQUENCE [LARGE SCALE GENOMIC DNA]</scope>
    <source>
        <strain evidence="3">CGMCC 1.6854</strain>
    </source>
</reference>
<dbReference type="Pfam" id="PF11188">
    <property type="entry name" value="DUF2975"/>
    <property type="match status" value="1"/>
</dbReference>
<evidence type="ECO:0008006" key="4">
    <source>
        <dbReference type="Google" id="ProtNLM"/>
    </source>
</evidence>
<dbReference type="AlphaFoldDB" id="A0A1H0C076"/>
<feature type="transmembrane region" description="Helical" evidence="1">
    <location>
        <begin position="7"/>
        <end position="28"/>
    </location>
</feature>
<dbReference type="Proteomes" id="UP000199544">
    <property type="component" value="Unassembled WGS sequence"/>
</dbReference>
<organism evidence="2 3">
    <name type="scientific">Fictibacillus solisalsi</name>
    <dbReference type="NCBI Taxonomy" id="459525"/>
    <lineage>
        <taxon>Bacteria</taxon>
        <taxon>Bacillati</taxon>
        <taxon>Bacillota</taxon>
        <taxon>Bacilli</taxon>
        <taxon>Bacillales</taxon>
        <taxon>Fictibacillaceae</taxon>
        <taxon>Fictibacillus</taxon>
    </lineage>
</organism>
<feature type="transmembrane region" description="Helical" evidence="1">
    <location>
        <begin position="48"/>
        <end position="72"/>
    </location>
</feature>
<keyword evidence="1" id="KW-0812">Transmembrane</keyword>
<dbReference type="STRING" id="459525.SAMN04488137_4722"/>
<name>A0A1H0C076_9BACL</name>
<gene>
    <name evidence="2" type="ORF">SAMN04488137_4722</name>
</gene>
<dbReference type="EMBL" id="FNHW01000006">
    <property type="protein sequence ID" value="SDN51294.1"/>
    <property type="molecule type" value="Genomic_DNA"/>
</dbReference>
<evidence type="ECO:0000256" key="1">
    <source>
        <dbReference type="SAM" id="Phobius"/>
    </source>
</evidence>
<evidence type="ECO:0000313" key="2">
    <source>
        <dbReference type="EMBL" id="SDN51294.1"/>
    </source>
</evidence>
<sequence>MKHVTTFFLKLAVIFIGIPVLALCIFLVPKFGNFAGGLYPDIAFMKSLVLIDMYAAAIPFYFALYQAFKLLSYIDKSQAFSELSVKALKKIKYCAITISVLYLLGTPLYYLVAKRVDPPSIMPIGFVIIFSSIVIAVFAAVLQSLLQEAITIKSENDLTV</sequence>
<keyword evidence="1" id="KW-1133">Transmembrane helix</keyword>
<dbReference type="OrthoDB" id="1100174at2"/>
<accession>A0A1H0C076</accession>